<evidence type="ECO:0000256" key="1">
    <source>
        <dbReference type="SAM" id="MobiDB-lite"/>
    </source>
</evidence>
<gene>
    <name evidence="2" type="ORF">PGLA2088_LOCUS10060</name>
</gene>
<feature type="non-terminal residue" evidence="2">
    <location>
        <position position="437"/>
    </location>
</feature>
<dbReference type="EMBL" id="CAJNNW010011265">
    <property type="protein sequence ID" value="CAE8652937.1"/>
    <property type="molecule type" value="Genomic_DNA"/>
</dbReference>
<sequence>MSSAVPRGVPVARSRAGAAFRRPSFLPSAPVPPKPPQGRSPLLDFQKGGFPSRARSVADSGWRTASCLSTGRGFGSSSSSSPSSNNSHTNNNNSSSSSSTGDRRACAVTSELRQLLTSPLPLGQRRCLWLLGEVADASPARMAIDAVLTEFSEQRLLDGTCSRTAAEVAIIDLGKVRHRNFEVVLESIVRGLMQATVEAATNVISGVAPESFESPADVAEALRTLLLLPVLEAEPDLAAELVVFAEALAARAQEGSDGESAAAAAAGLEAHASNAGRLWAHLALHLATDGPVAISSDGVAAADAVVGGALGVLQSVAAHAEQRESPPGYETRPTGLHLLPYLLSAMEASATAAQVPAVVVFLHVEVLARSLFVDVRGEELLGLLMKRLHPTEHVSSMPGEPVHSSMEPQIRASGLRSVLQTNDASTAYWALSPPLSG</sequence>
<accession>A0A813IH89</accession>
<protein>
    <submittedName>
        <fullName evidence="2">Uncharacterized protein</fullName>
    </submittedName>
</protein>
<proteinExistence type="predicted"/>
<dbReference type="Proteomes" id="UP000626109">
    <property type="component" value="Unassembled WGS sequence"/>
</dbReference>
<organism evidence="2 3">
    <name type="scientific">Polarella glacialis</name>
    <name type="common">Dinoflagellate</name>
    <dbReference type="NCBI Taxonomy" id="89957"/>
    <lineage>
        <taxon>Eukaryota</taxon>
        <taxon>Sar</taxon>
        <taxon>Alveolata</taxon>
        <taxon>Dinophyceae</taxon>
        <taxon>Suessiales</taxon>
        <taxon>Suessiaceae</taxon>
        <taxon>Polarella</taxon>
    </lineage>
</organism>
<feature type="compositionally biased region" description="Low complexity" evidence="1">
    <location>
        <begin position="76"/>
        <end position="99"/>
    </location>
</feature>
<evidence type="ECO:0000313" key="3">
    <source>
        <dbReference type="Proteomes" id="UP000626109"/>
    </source>
</evidence>
<evidence type="ECO:0000313" key="2">
    <source>
        <dbReference type="EMBL" id="CAE8652937.1"/>
    </source>
</evidence>
<feature type="region of interest" description="Disordered" evidence="1">
    <location>
        <begin position="1"/>
        <end position="57"/>
    </location>
</feature>
<reference evidence="2" key="1">
    <citation type="submission" date="2021-02" db="EMBL/GenBank/DDBJ databases">
        <authorList>
            <person name="Dougan E. K."/>
            <person name="Rhodes N."/>
            <person name="Thang M."/>
            <person name="Chan C."/>
        </authorList>
    </citation>
    <scope>NUCLEOTIDE SEQUENCE</scope>
</reference>
<comment type="caution">
    <text evidence="2">The sequence shown here is derived from an EMBL/GenBank/DDBJ whole genome shotgun (WGS) entry which is preliminary data.</text>
</comment>
<feature type="region of interest" description="Disordered" evidence="1">
    <location>
        <begin position="73"/>
        <end position="102"/>
    </location>
</feature>
<name>A0A813IH89_POLGL</name>
<feature type="compositionally biased region" description="Pro residues" evidence="1">
    <location>
        <begin position="29"/>
        <end position="38"/>
    </location>
</feature>
<dbReference type="AlphaFoldDB" id="A0A813IH89"/>